<evidence type="ECO:0000256" key="1">
    <source>
        <dbReference type="SAM" id="Phobius"/>
    </source>
</evidence>
<dbReference type="Proteomes" id="UP000651112">
    <property type="component" value="Unassembled WGS sequence"/>
</dbReference>
<evidence type="ECO:0000313" key="4">
    <source>
        <dbReference type="Proteomes" id="UP000651112"/>
    </source>
</evidence>
<comment type="caution">
    <text evidence="3">The sequence shown here is derived from an EMBL/GenBank/DDBJ whole genome shotgun (WGS) entry which is preliminary data.</text>
</comment>
<dbReference type="Gene3D" id="3.10.310.50">
    <property type="match status" value="1"/>
</dbReference>
<feature type="transmembrane region" description="Helical" evidence="1">
    <location>
        <begin position="198"/>
        <end position="216"/>
    </location>
</feature>
<name>A0ABR7XNV7_9SPHI</name>
<protein>
    <submittedName>
        <fullName evidence="3">TPM domain-containing protein</fullName>
    </submittedName>
</protein>
<keyword evidence="4" id="KW-1185">Reference proteome</keyword>
<dbReference type="Pfam" id="PF04536">
    <property type="entry name" value="TPM_phosphatase"/>
    <property type="match status" value="1"/>
</dbReference>
<keyword evidence="1" id="KW-1133">Transmembrane helix</keyword>
<sequence>MSFQMISILEKIKDPMQIYILVKPTVKWIGSIFFVLLGSFFSLYAQNLPEAPNHLVTDYTGTLSRTEIQTLEQKLLAFEDSTSTQVAVVLIRTTDGYDVADYAVRLGQKWGVGGKKYNNGVILLAALEDRTVTIQTGYGMEGALPDIIAHRIIQNEIRPNFSRQQYYQGLDAATNAIIAYTKGEYKADPRDRREKGDGVPVVLIVVIVIVIISLFSRGGGGGRGGRVMTGRGASDVFWWTLLSGMGRSGGGGSGGFGGGGGGFGGFGGGGFGGGGASGRW</sequence>
<keyword evidence="1" id="KW-0472">Membrane</keyword>
<reference evidence="3 4" key="1">
    <citation type="submission" date="2020-08" db="EMBL/GenBank/DDBJ databases">
        <title>Sphingobacterium sp. DN00404 isolated from aquaculture water.</title>
        <authorList>
            <person name="Zhang M."/>
        </authorList>
    </citation>
    <scope>NUCLEOTIDE SEQUENCE [LARGE SCALE GENOMIC DNA]</scope>
    <source>
        <strain evidence="3 4">KCTC 42746</strain>
    </source>
</reference>
<organism evidence="3 4">
    <name type="scientific">Sphingobacterium chuzhouense</name>
    <dbReference type="NCBI Taxonomy" id="1742264"/>
    <lineage>
        <taxon>Bacteria</taxon>
        <taxon>Pseudomonadati</taxon>
        <taxon>Bacteroidota</taxon>
        <taxon>Sphingobacteriia</taxon>
        <taxon>Sphingobacteriales</taxon>
        <taxon>Sphingobacteriaceae</taxon>
        <taxon>Sphingobacterium</taxon>
    </lineage>
</organism>
<feature type="transmembrane region" description="Helical" evidence="1">
    <location>
        <begin position="21"/>
        <end position="45"/>
    </location>
</feature>
<dbReference type="PANTHER" id="PTHR30373">
    <property type="entry name" value="UPF0603 PROTEIN YGCG"/>
    <property type="match status" value="1"/>
</dbReference>
<keyword evidence="1" id="KW-0812">Transmembrane</keyword>
<dbReference type="EMBL" id="JACNYL010000001">
    <property type="protein sequence ID" value="MBD1420852.1"/>
    <property type="molecule type" value="Genomic_DNA"/>
</dbReference>
<gene>
    <name evidence="3" type="ORF">H8B21_04615</name>
</gene>
<evidence type="ECO:0000259" key="2">
    <source>
        <dbReference type="Pfam" id="PF04536"/>
    </source>
</evidence>
<feature type="domain" description="TPM" evidence="2">
    <location>
        <begin position="56"/>
        <end position="180"/>
    </location>
</feature>
<proteinExistence type="predicted"/>
<dbReference type="PANTHER" id="PTHR30373:SF2">
    <property type="entry name" value="UPF0603 PROTEIN YGCG"/>
    <property type="match status" value="1"/>
</dbReference>
<evidence type="ECO:0000313" key="3">
    <source>
        <dbReference type="EMBL" id="MBD1420852.1"/>
    </source>
</evidence>
<dbReference type="InterPro" id="IPR007621">
    <property type="entry name" value="TPM_dom"/>
</dbReference>
<accession>A0ABR7XNV7</accession>